<dbReference type="SUPFAM" id="SSF48371">
    <property type="entry name" value="ARM repeat"/>
    <property type="match status" value="1"/>
</dbReference>
<dbReference type="SMART" id="SM00567">
    <property type="entry name" value="EZ_HEAT"/>
    <property type="match status" value="3"/>
</dbReference>
<organism evidence="1 2">
    <name type="scientific">Gimesia aquarii</name>
    <dbReference type="NCBI Taxonomy" id="2527964"/>
    <lineage>
        <taxon>Bacteria</taxon>
        <taxon>Pseudomonadati</taxon>
        <taxon>Planctomycetota</taxon>
        <taxon>Planctomycetia</taxon>
        <taxon>Planctomycetales</taxon>
        <taxon>Planctomycetaceae</taxon>
        <taxon>Gimesia</taxon>
    </lineage>
</organism>
<keyword evidence="2" id="KW-1185">Reference proteome</keyword>
<evidence type="ECO:0000313" key="1">
    <source>
        <dbReference type="EMBL" id="QDU08754.1"/>
    </source>
</evidence>
<dbReference type="Gene3D" id="1.25.10.10">
    <property type="entry name" value="Leucine-rich Repeat Variant"/>
    <property type="match status" value="1"/>
</dbReference>
<dbReference type="EMBL" id="CP037422">
    <property type="protein sequence ID" value="QDU08754.1"/>
    <property type="molecule type" value="Genomic_DNA"/>
</dbReference>
<dbReference type="InterPro" id="IPR011989">
    <property type="entry name" value="ARM-like"/>
</dbReference>
<reference evidence="1 2" key="1">
    <citation type="submission" date="2019-03" db="EMBL/GenBank/DDBJ databases">
        <title>Deep-cultivation of Planctomycetes and their phenomic and genomic characterization uncovers novel biology.</title>
        <authorList>
            <person name="Wiegand S."/>
            <person name="Jogler M."/>
            <person name="Boedeker C."/>
            <person name="Pinto D."/>
            <person name="Vollmers J."/>
            <person name="Rivas-Marin E."/>
            <person name="Kohn T."/>
            <person name="Peeters S.H."/>
            <person name="Heuer A."/>
            <person name="Rast P."/>
            <person name="Oberbeckmann S."/>
            <person name="Bunk B."/>
            <person name="Jeske O."/>
            <person name="Meyerdierks A."/>
            <person name="Storesund J.E."/>
            <person name="Kallscheuer N."/>
            <person name="Luecker S."/>
            <person name="Lage O.M."/>
            <person name="Pohl T."/>
            <person name="Merkel B.J."/>
            <person name="Hornburger P."/>
            <person name="Mueller R.-W."/>
            <person name="Bruemmer F."/>
            <person name="Labrenz M."/>
            <person name="Spormann A.M."/>
            <person name="Op den Camp H."/>
            <person name="Overmann J."/>
            <person name="Amann R."/>
            <person name="Jetten M.S.M."/>
            <person name="Mascher T."/>
            <person name="Medema M.H."/>
            <person name="Devos D.P."/>
            <person name="Kaster A.-K."/>
            <person name="Ovreas L."/>
            <person name="Rohde M."/>
            <person name="Galperin M.Y."/>
            <person name="Jogler C."/>
        </authorList>
    </citation>
    <scope>NUCLEOTIDE SEQUENCE [LARGE SCALE GENOMIC DNA]</scope>
    <source>
        <strain evidence="1 2">V202</strain>
    </source>
</reference>
<dbReference type="AlphaFoldDB" id="A0A517WU38"/>
<protein>
    <submittedName>
        <fullName evidence="1">PBS lyase HEAT-like repeat protein</fullName>
    </submittedName>
</protein>
<dbReference type="OrthoDB" id="289569at2"/>
<dbReference type="InterPro" id="IPR004155">
    <property type="entry name" value="PBS_lyase_HEAT"/>
</dbReference>
<proteinExistence type="predicted"/>
<gene>
    <name evidence="1" type="ORF">V202x_21240</name>
</gene>
<dbReference type="RefSeq" id="WP_145173948.1">
    <property type="nucleotide sequence ID" value="NZ_CP037422.1"/>
</dbReference>
<dbReference type="InterPro" id="IPR016024">
    <property type="entry name" value="ARM-type_fold"/>
</dbReference>
<sequence>MNHSGSNAYDLLSFCDNANQKTQAFHAELSSFEKGSEKWNEFLWSGCDSENNLIQVTAFHEIRKSDDPSWLSPLFERLKTETFPTTLAAIFCAIGGLGGFQSREDYAHYFEETDINIRGAAMQILYFLPDEDAIELLLKVLQQDPNPKLRSEAAERLAYLHSDAGLPLLLDSFENKSFLVKIGAVRALCILKNPTGLNALHHLIESHQTLSKQDRTILIHHVCGLLIDVGIELPPCDRPEDFPLESIIKKATDWIENALNVDRPLTEM</sequence>
<name>A0A517WU38_9PLAN</name>
<keyword evidence="1" id="KW-0456">Lyase</keyword>
<dbReference type="Pfam" id="PF13646">
    <property type="entry name" value="HEAT_2"/>
    <property type="match status" value="1"/>
</dbReference>
<evidence type="ECO:0000313" key="2">
    <source>
        <dbReference type="Proteomes" id="UP000318384"/>
    </source>
</evidence>
<dbReference type="GO" id="GO:0016829">
    <property type="term" value="F:lyase activity"/>
    <property type="evidence" value="ECO:0007669"/>
    <property type="project" value="UniProtKB-KW"/>
</dbReference>
<dbReference type="Proteomes" id="UP000318384">
    <property type="component" value="Chromosome"/>
</dbReference>
<accession>A0A517WU38</accession>